<feature type="transmembrane region" description="Helical" evidence="9">
    <location>
        <begin position="34"/>
        <end position="62"/>
    </location>
</feature>
<evidence type="ECO:0000256" key="3">
    <source>
        <dbReference type="ARBA" id="ARBA00022692"/>
    </source>
</evidence>
<evidence type="ECO:0000256" key="8">
    <source>
        <dbReference type="ARBA" id="ARBA00023224"/>
    </source>
</evidence>
<comment type="function">
    <text evidence="1">Putative odorant or sperm cell receptor.</text>
</comment>
<feature type="domain" description="G-protein coupled receptors family 1 profile" evidence="10">
    <location>
        <begin position="1"/>
        <end position="222"/>
    </location>
</feature>
<dbReference type="InterPro" id="IPR000725">
    <property type="entry name" value="Olfact_rcpt"/>
</dbReference>
<dbReference type="GO" id="GO:0005886">
    <property type="term" value="C:plasma membrane"/>
    <property type="evidence" value="ECO:0007669"/>
    <property type="project" value="UniProtKB-SubCell"/>
</dbReference>
<dbReference type="InterPro" id="IPR000276">
    <property type="entry name" value="GPCR_Rhodpsn"/>
</dbReference>
<protein>
    <submittedName>
        <fullName evidence="12">Olfactory receptor 5AL1-like</fullName>
    </submittedName>
</protein>
<keyword evidence="4 9" id="KW-1133">Transmembrane helix</keyword>
<dbReference type="Proteomes" id="UP001652581">
    <property type="component" value="Chromosome 10"/>
</dbReference>
<dbReference type="Pfam" id="PF13853">
    <property type="entry name" value="7tm_4"/>
    <property type="match status" value="1"/>
</dbReference>
<dbReference type="AlphaFoldDB" id="A0A6J3A7F1"/>
<organism evidence="11 12">
    <name type="scientific">Vicugna pacos</name>
    <name type="common">Alpaca</name>
    <name type="synonym">Lama pacos</name>
    <dbReference type="NCBI Taxonomy" id="30538"/>
    <lineage>
        <taxon>Eukaryota</taxon>
        <taxon>Metazoa</taxon>
        <taxon>Chordata</taxon>
        <taxon>Craniata</taxon>
        <taxon>Vertebrata</taxon>
        <taxon>Euteleostomi</taxon>
        <taxon>Mammalia</taxon>
        <taxon>Eutheria</taxon>
        <taxon>Laurasiatheria</taxon>
        <taxon>Artiodactyla</taxon>
        <taxon>Tylopoda</taxon>
        <taxon>Camelidae</taxon>
        <taxon>Vicugna</taxon>
    </lineage>
</organism>
<evidence type="ECO:0000256" key="7">
    <source>
        <dbReference type="ARBA" id="ARBA00023170"/>
    </source>
</evidence>
<feature type="transmembrane region" description="Helical" evidence="9">
    <location>
        <begin position="82"/>
        <end position="104"/>
    </location>
</feature>
<evidence type="ECO:0000256" key="2">
    <source>
        <dbReference type="ARBA" id="ARBA00004141"/>
    </source>
</evidence>
<keyword evidence="6 9" id="KW-0472">Membrane</keyword>
<dbReference type="PANTHER" id="PTHR48018">
    <property type="entry name" value="OLFACTORY RECEPTOR"/>
    <property type="match status" value="1"/>
</dbReference>
<proteinExistence type="predicted"/>
<evidence type="ECO:0000256" key="9">
    <source>
        <dbReference type="SAM" id="Phobius"/>
    </source>
</evidence>
<dbReference type="InParanoid" id="A0A6J3A7F1"/>
<keyword evidence="11" id="KW-1185">Reference proteome</keyword>
<accession>A0A6J3A7F1</accession>
<dbReference type="InterPro" id="IPR017452">
    <property type="entry name" value="GPCR_Rhodpsn_7TM"/>
</dbReference>
<evidence type="ECO:0000313" key="11">
    <source>
        <dbReference type="Proteomes" id="UP001652581"/>
    </source>
</evidence>
<keyword evidence="8" id="KW-0807">Transducer</keyword>
<evidence type="ECO:0000256" key="1">
    <source>
        <dbReference type="ARBA" id="ARBA00003929"/>
    </source>
</evidence>
<gene>
    <name evidence="12" type="primary">LOC116278526</name>
</gene>
<dbReference type="RefSeq" id="XP_031529563.2">
    <property type="nucleotide sequence ID" value="XM_031673703.2"/>
</dbReference>
<comment type="subcellular location">
    <subcellularLocation>
        <location evidence="2">Membrane</location>
        <topology evidence="2">Multi-pass membrane protein</topology>
    </subcellularLocation>
</comment>
<dbReference type="GO" id="GO:0004930">
    <property type="term" value="F:G protein-coupled receptor activity"/>
    <property type="evidence" value="ECO:0007669"/>
    <property type="project" value="UniProtKB-KW"/>
</dbReference>
<name>A0A6J3A7F1_VICPA</name>
<evidence type="ECO:0000256" key="6">
    <source>
        <dbReference type="ARBA" id="ARBA00023136"/>
    </source>
</evidence>
<dbReference type="PRINTS" id="PR00245">
    <property type="entry name" value="OLFACTORYR"/>
</dbReference>
<dbReference type="GO" id="GO:0004984">
    <property type="term" value="F:olfactory receptor activity"/>
    <property type="evidence" value="ECO:0007669"/>
    <property type="project" value="InterPro"/>
</dbReference>
<evidence type="ECO:0000256" key="4">
    <source>
        <dbReference type="ARBA" id="ARBA00022989"/>
    </source>
</evidence>
<dbReference type="GeneID" id="116278526"/>
<evidence type="ECO:0000313" key="12">
    <source>
        <dbReference type="RefSeq" id="XP_031529563.2"/>
    </source>
</evidence>
<evidence type="ECO:0000259" key="10">
    <source>
        <dbReference type="PROSITE" id="PS50262"/>
    </source>
</evidence>
<dbReference type="PROSITE" id="PS00237">
    <property type="entry name" value="G_PROTEIN_RECEP_F1_1"/>
    <property type="match status" value="1"/>
</dbReference>
<dbReference type="KEGG" id="vpc:116278526"/>
<dbReference type="PROSITE" id="PS50262">
    <property type="entry name" value="G_PROTEIN_RECEP_F1_2"/>
    <property type="match status" value="1"/>
</dbReference>
<dbReference type="Gene3D" id="1.20.1070.10">
    <property type="entry name" value="Rhodopsin 7-helix transmembrane proteins"/>
    <property type="match status" value="1"/>
</dbReference>
<keyword evidence="5" id="KW-0297">G-protein coupled receptor</keyword>
<feature type="transmembrane region" description="Helical" evidence="9">
    <location>
        <begin position="139"/>
        <end position="168"/>
    </location>
</feature>
<keyword evidence="3 9" id="KW-0812">Transmembrane</keyword>
<reference evidence="12" key="1">
    <citation type="submission" date="2025-08" db="UniProtKB">
        <authorList>
            <consortium name="RefSeq"/>
        </authorList>
    </citation>
    <scope>IDENTIFICATION</scope>
</reference>
<dbReference type="SUPFAM" id="SSF81321">
    <property type="entry name" value="Family A G protein-coupled receptor-like"/>
    <property type="match status" value="1"/>
</dbReference>
<keyword evidence="7" id="KW-0675">Receptor</keyword>
<sequence>MYFFLCHLAFVDFYGTSAITPNILVNSLREIKSVSFYACATQVCCFIAFSVWELLMLSVMAYDRYVAICNPLLYAVLMPRKLCIQMVASSYIYGVTVGLVQAVVTFRMSFCGSNVINQFYCDDVPLIALACSGTQVKELMLGIIAGFNVFCSLIIVLISYVFIVFAVLRIRSAAGRQKDFSTCASHLLSTTVYYGTLILCTCSPSQATHWIKTNLPRSSTQW</sequence>
<evidence type="ECO:0000256" key="5">
    <source>
        <dbReference type="ARBA" id="ARBA00023040"/>
    </source>
</evidence>